<proteinExistence type="predicted"/>
<gene>
    <name evidence="2" type="primary">LOC115871615</name>
</gene>
<organism evidence="1 2">
    <name type="scientific">Echinops telfairi</name>
    <name type="common">Lesser hedgehog tenrec</name>
    <dbReference type="NCBI Taxonomy" id="9371"/>
    <lineage>
        <taxon>Eukaryota</taxon>
        <taxon>Metazoa</taxon>
        <taxon>Chordata</taxon>
        <taxon>Craniata</taxon>
        <taxon>Vertebrata</taxon>
        <taxon>Euteleostomi</taxon>
        <taxon>Mammalia</taxon>
        <taxon>Eutheria</taxon>
        <taxon>Afrotheria</taxon>
        <taxon>Tenrecidae</taxon>
        <taxon>Tenrecinae</taxon>
        <taxon>Echinops</taxon>
    </lineage>
</organism>
<dbReference type="Proteomes" id="UP000694863">
    <property type="component" value="Unplaced"/>
</dbReference>
<keyword evidence="1" id="KW-1185">Reference proteome</keyword>
<sequence length="112" mass="12308">MLRQILSQARKQPSLIPLFVLTGAGGNGAAPYATRLPLLNPDVRWDGKNHPEPGNKLGPHAQSKFFAVNTDHSALKKEGPDFSMKCFPSSCSEGGSSSYPHKFPWKQYILRS</sequence>
<protein>
    <submittedName>
        <fullName evidence="2">Cytochrome c oxidase subunit NDUFA4-like</fullName>
    </submittedName>
</protein>
<evidence type="ECO:0000313" key="1">
    <source>
        <dbReference type="Proteomes" id="UP000694863"/>
    </source>
</evidence>
<name>A0AC55DJP6_ECHTE</name>
<accession>A0AC55DJP6</accession>
<dbReference type="RefSeq" id="XP_045151966.1">
    <property type="nucleotide sequence ID" value="XM_045296031.1"/>
</dbReference>
<reference evidence="2" key="1">
    <citation type="submission" date="2025-08" db="UniProtKB">
        <authorList>
            <consortium name="RefSeq"/>
        </authorList>
    </citation>
    <scope>IDENTIFICATION</scope>
</reference>
<evidence type="ECO:0000313" key="2">
    <source>
        <dbReference type="RefSeq" id="XP_045151966.1"/>
    </source>
</evidence>